<reference evidence="3 4" key="1">
    <citation type="submission" date="2018-10" db="EMBL/GenBank/DDBJ databases">
        <title>Sequencing the genomes of 1000 actinobacteria strains.</title>
        <authorList>
            <person name="Klenk H.-P."/>
        </authorList>
    </citation>
    <scope>NUCLEOTIDE SEQUENCE [LARGE SCALE GENOMIC DNA]</scope>
    <source>
        <strain evidence="3 4">DSM 43911</strain>
    </source>
</reference>
<dbReference type="EMBL" id="RBXR01000001">
    <property type="protein sequence ID" value="RKT71973.1"/>
    <property type="molecule type" value="Genomic_DNA"/>
</dbReference>
<organism evidence="3 4">
    <name type="scientific">Saccharothrix variisporea</name>
    <dbReference type="NCBI Taxonomy" id="543527"/>
    <lineage>
        <taxon>Bacteria</taxon>
        <taxon>Bacillati</taxon>
        <taxon>Actinomycetota</taxon>
        <taxon>Actinomycetes</taxon>
        <taxon>Pseudonocardiales</taxon>
        <taxon>Pseudonocardiaceae</taxon>
        <taxon>Saccharothrix</taxon>
    </lineage>
</organism>
<keyword evidence="2" id="KW-0472">Membrane</keyword>
<sequence length="236" mass="24851">MPEPDPFASPFHHVRLPGEPEPPAGYGYLGPMPGASEPNPYAAPVEVPDPYAAANPYAVPVAFPYATSAADVHVKAFERPVALLVSSWSWLAATVLVVLVLPALFFLDPDVHAAELYDESQGGPDPMSRAEAEIVAQITPMFFAAALAVVAVPYVVAAVKLRGGRNWPRVVLAVLGGFGVVFGLGMLAAFSTGAVEYVNWLVGTVWALLFLAAVLLGIVAMFVPPANAYVRAVSAR</sequence>
<comment type="caution">
    <text evidence="3">The sequence shown here is derived from an EMBL/GenBank/DDBJ whole genome shotgun (WGS) entry which is preliminary data.</text>
</comment>
<dbReference type="Proteomes" id="UP000272729">
    <property type="component" value="Unassembled WGS sequence"/>
</dbReference>
<dbReference type="RefSeq" id="WP_121224661.1">
    <property type="nucleotide sequence ID" value="NZ_JBIUBA010000008.1"/>
</dbReference>
<gene>
    <name evidence="3" type="ORF">DFJ66_5275</name>
</gene>
<evidence type="ECO:0000256" key="1">
    <source>
        <dbReference type="SAM" id="MobiDB-lite"/>
    </source>
</evidence>
<proteinExistence type="predicted"/>
<protein>
    <submittedName>
        <fullName evidence="3">Uncharacterized protein</fullName>
    </submittedName>
</protein>
<evidence type="ECO:0000313" key="3">
    <source>
        <dbReference type="EMBL" id="RKT71973.1"/>
    </source>
</evidence>
<feature type="transmembrane region" description="Helical" evidence="2">
    <location>
        <begin position="197"/>
        <end position="223"/>
    </location>
</feature>
<keyword evidence="2" id="KW-1133">Transmembrane helix</keyword>
<evidence type="ECO:0000256" key="2">
    <source>
        <dbReference type="SAM" id="Phobius"/>
    </source>
</evidence>
<feature type="region of interest" description="Disordered" evidence="1">
    <location>
        <begin position="1"/>
        <end position="30"/>
    </location>
</feature>
<feature type="transmembrane region" description="Helical" evidence="2">
    <location>
        <begin position="170"/>
        <end position="191"/>
    </location>
</feature>
<dbReference type="OrthoDB" id="3831145at2"/>
<accession>A0A495XHF1</accession>
<keyword evidence="4" id="KW-1185">Reference proteome</keyword>
<keyword evidence="2" id="KW-0812">Transmembrane</keyword>
<feature type="transmembrane region" description="Helical" evidence="2">
    <location>
        <begin position="134"/>
        <end position="158"/>
    </location>
</feature>
<name>A0A495XHF1_9PSEU</name>
<feature type="transmembrane region" description="Helical" evidence="2">
    <location>
        <begin position="81"/>
        <end position="107"/>
    </location>
</feature>
<dbReference type="AlphaFoldDB" id="A0A495XHF1"/>
<evidence type="ECO:0000313" key="4">
    <source>
        <dbReference type="Proteomes" id="UP000272729"/>
    </source>
</evidence>